<keyword evidence="4 6" id="KW-0472">Membrane</keyword>
<reference evidence="7" key="1">
    <citation type="submission" date="2022-08" db="EMBL/GenBank/DDBJ databases">
        <authorList>
            <consortium name="DOE Joint Genome Institute"/>
            <person name="Min B."/>
            <person name="Riley R."/>
            <person name="Sierra-Patev S."/>
            <person name="Naranjo-Ortiz M."/>
            <person name="Looney B."/>
            <person name="Konkel Z."/>
            <person name="Slot J.C."/>
            <person name="Sakamoto Y."/>
            <person name="Steenwyk J.L."/>
            <person name="Rokas A."/>
            <person name="Carro J."/>
            <person name="Camarero S."/>
            <person name="Ferreira P."/>
            <person name="Molpeceres G."/>
            <person name="Ruiz-Duenas F.J."/>
            <person name="Serrano A."/>
            <person name="Henrissat B."/>
            <person name="Drula E."/>
            <person name="Hughes K.W."/>
            <person name="Mata J.L."/>
            <person name="Ishikawa N.K."/>
            <person name="Vargas-Isla R."/>
            <person name="Ushijima S."/>
            <person name="Smith C.A."/>
            <person name="Ahrendt S."/>
            <person name="Andreopoulos W."/>
            <person name="He G."/>
            <person name="Labutti K."/>
            <person name="Lipzen A."/>
            <person name="Ng V."/>
            <person name="Sandor L."/>
            <person name="Barry K."/>
            <person name="Martinez A.T."/>
            <person name="Xiao Y."/>
            <person name="Gibbons J.G."/>
            <person name="Terashima K."/>
            <person name="Hibbett D.S."/>
            <person name="Grigoriev I.V."/>
        </authorList>
    </citation>
    <scope>NUCLEOTIDE SEQUENCE</scope>
    <source>
        <strain evidence="7">TFB7829</strain>
    </source>
</reference>
<dbReference type="GO" id="GO:0012505">
    <property type="term" value="C:endomembrane system"/>
    <property type="evidence" value="ECO:0007669"/>
    <property type="project" value="UniProtKB-SubCell"/>
</dbReference>
<evidence type="ECO:0000256" key="1">
    <source>
        <dbReference type="ARBA" id="ARBA00004127"/>
    </source>
</evidence>
<evidence type="ECO:0000256" key="4">
    <source>
        <dbReference type="ARBA" id="ARBA00023136"/>
    </source>
</evidence>
<dbReference type="EMBL" id="MU801925">
    <property type="protein sequence ID" value="KAJ3987347.1"/>
    <property type="molecule type" value="Genomic_DNA"/>
</dbReference>
<dbReference type="GO" id="GO:0007096">
    <property type="term" value="P:regulation of exit from mitosis"/>
    <property type="evidence" value="ECO:0007669"/>
    <property type="project" value="TreeGrafter"/>
</dbReference>
<feature type="compositionally biased region" description="Low complexity" evidence="5">
    <location>
        <begin position="9"/>
        <end position="34"/>
    </location>
</feature>
<protein>
    <recommendedName>
        <fullName evidence="9">Nuclear rim protein 1</fullName>
    </recommendedName>
</protein>
<dbReference type="AlphaFoldDB" id="A0AA38Q560"/>
<evidence type="ECO:0000313" key="7">
    <source>
        <dbReference type="EMBL" id="KAJ3987347.1"/>
    </source>
</evidence>
<organism evidence="7 8">
    <name type="scientific">Lentinula detonsa</name>
    <dbReference type="NCBI Taxonomy" id="2804962"/>
    <lineage>
        <taxon>Eukaryota</taxon>
        <taxon>Fungi</taxon>
        <taxon>Dikarya</taxon>
        <taxon>Basidiomycota</taxon>
        <taxon>Agaricomycotina</taxon>
        <taxon>Agaricomycetes</taxon>
        <taxon>Agaricomycetidae</taxon>
        <taxon>Agaricales</taxon>
        <taxon>Marasmiineae</taxon>
        <taxon>Omphalotaceae</taxon>
        <taxon>Lentinula</taxon>
    </lineage>
</organism>
<keyword evidence="2 6" id="KW-0812">Transmembrane</keyword>
<dbReference type="InterPro" id="IPR018819">
    <property type="entry name" value="Nur1/Mug154"/>
</dbReference>
<dbReference type="Pfam" id="PF10332">
    <property type="entry name" value="DUF2418"/>
    <property type="match status" value="1"/>
</dbReference>
<proteinExistence type="predicted"/>
<comment type="subcellular location">
    <subcellularLocation>
        <location evidence="1">Endomembrane system</location>
        <topology evidence="1">Multi-pass membrane protein</topology>
    </subcellularLocation>
</comment>
<feature type="transmembrane region" description="Helical" evidence="6">
    <location>
        <begin position="320"/>
        <end position="349"/>
    </location>
</feature>
<evidence type="ECO:0000256" key="5">
    <source>
        <dbReference type="SAM" id="MobiDB-lite"/>
    </source>
</evidence>
<feature type="transmembrane region" description="Helical" evidence="6">
    <location>
        <begin position="189"/>
        <end position="210"/>
    </location>
</feature>
<evidence type="ECO:0000256" key="3">
    <source>
        <dbReference type="ARBA" id="ARBA00022989"/>
    </source>
</evidence>
<feature type="region of interest" description="Disordered" evidence="5">
    <location>
        <begin position="1"/>
        <end position="103"/>
    </location>
</feature>
<sequence length="407" mass="45461">MALRRFAQANNASTASPSRSSGSSNASPASATTGLPVTPRPRGRVSIGIHQSPASTPSISSSIPFDWEAARSRRPPPYATPLQNRSRGGRNGGSNSSSLNGTPARKAVIKKKGLIERVTTIPSQIAFEISQFPNNVPLPTPRTSACVIGGLLHFLHLCVRVSQARSAQSSDLEWNEMLRESEGRSWLDWTMPMTLFLIGASIVNAVYAFTRIKLYRLHRRVEPVSSPNAKFVDSDDLDFDSIEPPSLAVRFRAGLWSAFIAFWRFLLGLKPSTKLPSSTKKSTRVQQLEIWTPGDLEMMLFNIYSPVHSLLWMATNSSNWIIMLLIMGIVGLQVMSMMFLYLLCLYLLCQLHTMMISYKALIKDKDILHAEVMSEYNESFVYPRINPIRKDVAIMTHQSEVVNVWED</sequence>
<keyword evidence="3 6" id="KW-1133">Transmembrane helix</keyword>
<evidence type="ECO:0008006" key="9">
    <source>
        <dbReference type="Google" id="ProtNLM"/>
    </source>
</evidence>
<evidence type="ECO:0000256" key="6">
    <source>
        <dbReference type="SAM" id="Phobius"/>
    </source>
</evidence>
<dbReference type="Proteomes" id="UP001163850">
    <property type="component" value="Unassembled WGS sequence"/>
</dbReference>
<name>A0AA38Q560_9AGAR</name>
<evidence type="ECO:0000256" key="2">
    <source>
        <dbReference type="ARBA" id="ARBA00022692"/>
    </source>
</evidence>
<evidence type="ECO:0000313" key="8">
    <source>
        <dbReference type="Proteomes" id="UP001163850"/>
    </source>
</evidence>
<feature type="compositionally biased region" description="Low complexity" evidence="5">
    <location>
        <begin position="52"/>
        <end position="64"/>
    </location>
</feature>
<dbReference type="PANTHER" id="PTHR28293">
    <property type="entry name" value="NUCLEAR RIM PROTEIN 1"/>
    <property type="match status" value="1"/>
</dbReference>
<comment type="caution">
    <text evidence="7">The sequence shown here is derived from an EMBL/GenBank/DDBJ whole genome shotgun (WGS) entry which is preliminary data.</text>
</comment>
<dbReference type="PANTHER" id="PTHR28293:SF1">
    <property type="entry name" value="NUCLEAR RIM PROTEIN 1"/>
    <property type="match status" value="1"/>
</dbReference>
<gene>
    <name evidence="7" type="ORF">F5890DRAFT_813667</name>
</gene>
<feature type="transmembrane region" description="Helical" evidence="6">
    <location>
        <begin position="247"/>
        <end position="266"/>
    </location>
</feature>
<dbReference type="GO" id="GO:0043007">
    <property type="term" value="P:maintenance of rDNA"/>
    <property type="evidence" value="ECO:0007669"/>
    <property type="project" value="TreeGrafter"/>
</dbReference>
<accession>A0AA38Q560</accession>